<evidence type="ECO:0000313" key="3">
    <source>
        <dbReference type="Proteomes" id="UP001500187"/>
    </source>
</evidence>
<proteinExistence type="predicted"/>
<evidence type="ECO:0000313" key="2">
    <source>
        <dbReference type="EMBL" id="GAA4800709.1"/>
    </source>
</evidence>
<gene>
    <name evidence="2" type="ORF">GCM10023352_21010</name>
</gene>
<keyword evidence="1" id="KW-0812">Transmembrane</keyword>
<keyword evidence="1" id="KW-1133">Transmembrane helix</keyword>
<dbReference type="Proteomes" id="UP001500187">
    <property type="component" value="Unassembled WGS sequence"/>
</dbReference>
<sequence>MNPLIKIAGTAASLGGVALANKVLSATWTKITGNQPPENNPDEDERWRDIILWSLITGLVGTIIKVAVTRAQYQLEAKSGDKTTDQAEI</sequence>
<evidence type="ECO:0008006" key="4">
    <source>
        <dbReference type="Google" id="ProtNLM"/>
    </source>
</evidence>
<accession>A0ABP9BXE4</accession>
<keyword evidence="1" id="KW-0472">Membrane</keyword>
<dbReference type="RefSeq" id="WP_251380586.1">
    <property type="nucleotide sequence ID" value="NZ_BAABKP010000007.1"/>
</dbReference>
<keyword evidence="3" id="KW-1185">Reference proteome</keyword>
<feature type="transmembrane region" description="Helical" evidence="1">
    <location>
        <begin position="50"/>
        <end position="68"/>
    </location>
</feature>
<dbReference type="InterPro" id="IPR025329">
    <property type="entry name" value="DUF4235"/>
</dbReference>
<dbReference type="Pfam" id="PF14019">
    <property type="entry name" value="DUF4235"/>
    <property type="match status" value="1"/>
</dbReference>
<reference evidence="3" key="1">
    <citation type="journal article" date="2019" name="Int. J. Syst. Evol. Microbiol.">
        <title>The Global Catalogue of Microorganisms (GCM) 10K type strain sequencing project: providing services to taxonomists for standard genome sequencing and annotation.</title>
        <authorList>
            <consortium name="The Broad Institute Genomics Platform"/>
            <consortium name="The Broad Institute Genome Sequencing Center for Infectious Disease"/>
            <person name="Wu L."/>
            <person name="Ma J."/>
        </authorList>
    </citation>
    <scope>NUCLEOTIDE SEQUENCE [LARGE SCALE GENOMIC DNA]</scope>
    <source>
        <strain evidence="3">JCM 18541</strain>
    </source>
</reference>
<dbReference type="EMBL" id="BAABKP010000007">
    <property type="protein sequence ID" value="GAA4800709.1"/>
    <property type="molecule type" value="Genomic_DNA"/>
</dbReference>
<protein>
    <recommendedName>
        <fullName evidence="4">DUF4235 domain-containing protein</fullName>
    </recommendedName>
</protein>
<comment type="caution">
    <text evidence="2">The sequence shown here is derived from an EMBL/GenBank/DDBJ whole genome shotgun (WGS) entry which is preliminary data.</text>
</comment>
<name>A0ABP9BXE4_9MICC</name>
<organism evidence="2 3">
    <name type="scientific">Rothia endophytica</name>
    <dbReference type="NCBI Taxonomy" id="1324766"/>
    <lineage>
        <taxon>Bacteria</taxon>
        <taxon>Bacillati</taxon>
        <taxon>Actinomycetota</taxon>
        <taxon>Actinomycetes</taxon>
        <taxon>Micrococcales</taxon>
        <taxon>Micrococcaceae</taxon>
        <taxon>Rothia</taxon>
    </lineage>
</organism>
<evidence type="ECO:0000256" key="1">
    <source>
        <dbReference type="SAM" id="Phobius"/>
    </source>
</evidence>